<feature type="compositionally biased region" description="Low complexity" evidence="9">
    <location>
        <begin position="320"/>
        <end position="336"/>
    </location>
</feature>
<evidence type="ECO:0000256" key="6">
    <source>
        <dbReference type="ARBA" id="ARBA00023015"/>
    </source>
</evidence>
<evidence type="ECO:0000256" key="4">
    <source>
        <dbReference type="ARBA" id="ARBA00022490"/>
    </source>
</evidence>
<protein>
    <submittedName>
        <fullName evidence="10">Uncharacterized protein</fullName>
    </submittedName>
</protein>
<keyword evidence="5" id="KW-0678">Repressor</keyword>
<evidence type="ECO:0000256" key="2">
    <source>
        <dbReference type="ARBA" id="ARBA00004496"/>
    </source>
</evidence>
<accession>A0A8H7C0J1</accession>
<evidence type="ECO:0000313" key="10">
    <source>
        <dbReference type="EMBL" id="KAF7760559.1"/>
    </source>
</evidence>
<dbReference type="AlphaFoldDB" id="A0A8H7C0J1"/>
<feature type="region of interest" description="Disordered" evidence="9">
    <location>
        <begin position="127"/>
        <end position="152"/>
    </location>
</feature>
<gene>
    <name evidence="10" type="ORF">Agabi119p4_11235</name>
</gene>
<feature type="region of interest" description="Disordered" evidence="9">
    <location>
        <begin position="320"/>
        <end position="343"/>
    </location>
</feature>
<dbReference type="Pfam" id="PF08528">
    <property type="entry name" value="Whi5"/>
    <property type="match status" value="1"/>
</dbReference>
<sequence length="499" mass="52856">MVATPSAAAQTSEMERKRKQTLERTKANHLSRQLQMRLQYARLKVEHGWQRQNLNEVENLYFHHSHRGTKTHHPRPSLVVIPSDDNPVTFTSSNQLDASYKTSMSRSATLDAFLDSSGQRINLGAEAVPASTPTPPALLSQTGVGSHDPLTTSSVVPEVQTSQLRESSHTPNRVSGPIASSLYNERSAPEFISLSGSPSQPTAVAESTAAIVNPTPQRSDPLAPTFIGNAPFTRTSSTPTPVSASPMKMPLLMHKNISSLSKNDKFSLTKSETLTYDSFWSGMQSKSYPALKHGGTGLNNQLSSSMPNLTTSTTTALSTLSTQSLTPNIASSSTSPSPRPFTPSYLHHPLVPSSITSSAAPTLSSPSASTSTPTFTYPTTSFTSTSPMQQNRLFLDSLAAWNLIASQQTPGSINVQPNFITGPIVSPVMAYPCLTSLTTPYAHAFGVDAEIQGGQHSQGGEITGASSGMTPPVGVPPSNVSAVVSSPVVVSTLVGQEGS</sequence>
<feature type="compositionally biased region" description="Polar residues" evidence="9">
    <location>
        <begin position="139"/>
        <end position="152"/>
    </location>
</feature>
<keyword evidence="6" id="KW-0805">Transcription regulation</keyword>
<keyword evidence="4" id="KW-0963">Cytoplasm</keyword>
<dbReference type="EMBL" id="JABXXO010000015">
    <property type="protein sequence ID" value="KAF7760559.1"/>
    <property type="molecule type" value="Genomic_DNA"/>
</dbReference>
<evidence type="ECO:0000313" key="11">
    <source>
        <dbReference type="Proteomes" id="UP000629468"/>
    </source>
</evidence>
<dbReference type="GO" id="GO:0005634">
    <property type="term" value="C:nucleus"/>
    <property type="evidence" value="ECO:0007669"/>
    <property type="project" value="UniProtKB-SubCell"/>
</dbReference>
<keyword evidence="8" id="KW-0539">Nucleus</keyword>
<feature type="compositionally biased region" description="Basic and acidic residues" evidence="9">
    <location>
        <begin position="13"/>
        <end position="26"/>
    </location>
</feature>
<evidence type="ECO:0000256" key="8">
    <source>
        <dbReference type="ARBA" id="ARBA00023242"/>
    </source>
</evidence>
<evidence type="ECO:0000256" key="1">
    <source>
        <dbReference type="ARBA" id="ARBA00004123"/>
    </source>
</evidence>
<organism evidence="10 11">
    <name type="scientific">Agaricus bisporus var. burnettii</name>
    <dbReference type="NCBI Taxonomy" id="192524"/>
    <lineage>
        <taxon>Eukaryota</taxon>
        <taxon>Fungi</taxon>
        <taxon>Dikarya</taxon>
        <taxon>Basidiomycota</taxon>
        <taxon>Agaricomycotina</taxon>
        <taxon>Agaricomycetes</taxon>
        <taxon>Agaricomycetidae</taxon>
        <taxon>Agaricales</taxon>
        <taxon>Agaricineae</taxon>
        <taxon>Agaricaceae</taxon>
        <taxon>Agaricus</taxon>
    </lineage>
</organism>
<reference evidence="10 11" key="1">
    <citation type="journal article" name="Sci. Rep.">
        <title>Telomere-to-telomere assembled and centromere annotated genomes of the two main subspecies of the button mushroom Agaricus bisporus reveal especially polymorphic chromosome ends.</title>
        <authorList>
            <person name="Sonnenberg A.S.M."/>
            <person name="Sedaghat-Telgerd N."/>
            <person name="Lavrijssen B."/>
            <person name="Ohm R.A."/>
            <person name="Hendrickx P.M."/>
            <person name="Scholtmeijer K."/>
            <person name="Baars J.J.P."/>
            <person name="van Peer A."/>
        </authorList>
    </citation>
    <scope>NUCLEOTIDE SEQUENCE [LARGE SCALE GENOMIC DNA]</scope>
    <source>
        <strain evidence="10 11">H119_p4</strain>
    </source>
</reference>
<comment type="caution">
    <text evidence="10">The sequence shown here is derived from an EMBL/GenBank/DDBJ whole genome shotgun (WGS) entry which is preliminary data.</text>
</comment>
<keyword evidence="7" id="KW-0804">Transcription</keyword>
<feature type="region of interest" description="Disordered" evidence="9">
    <location>
        <begin position="1"/>
        <end position="30"/>
    </location>
</feature>
<evidence type="ECO:0000256" key="9">
    <source>
        <dbReference type="SAM" id="MobiDB-lite"/>
    </source>
</evidence>
<proteinExistence type="inferred from homology"/>
<comment type="subcellular location">
    <subcellularLocation>
        <location evidence="2">Cytoplasm</location>
    </subcellularLocation>
    <subcellularLocation>
        <location evidence="1">Nucleus</location>
    </subcellularLocation>
</comment>
<comment type="similarity">
    <text evidence="3">Belongs to the WHI5/NRM1 family.</text>
</comment>
<dbReference type="GO" id="GO:0005737">
    <property type="term" value="C:cytoplasm"/>
    <property type="evidence" value="ECO:0007669"/>
    <property type="project" value="UniProtKB-SubCell"/>
</dbReference>
<name>A0A8H7C0J1_AGABI</name>
<evidence type="ECO:0000256" key="7">
    <source>
        <dbReference type="ARBA" id="ARBA00023163"/>
    </source>
</evidence>
<evidence type="ECO:0000256" key="3">
    <source>
        <dbReference type="ARBA" id="ARBA00006922"/>
    </source>
</evidence>
<dbReference type="InterPro" id="IPR013734">
    <property type="entry name" value="TF_Nrm1/Whi5"/>
</dbReference>
<evidence type="ECO:0000256" key="5">
    <source>
        <dbReference type="ARBA" id="ARBA00022491"/>
    </source>
</evidence>
<dbReference type="Proteomes" id="UP000629468">
    <property type="component" value="Unassembled WGS sequence"/>
</dbReference>